<evidence type="ECO:0000313" key="2">
    <source>
        <dbReference type="EMBL" id="SQI53733.1"/>
    </source>
</evidence>
<dbReference type="STRING" id="1348624.GCA_001591545_00169"/>
<accession>A0A2X4VRW6</accession>
<dbReference type="InterPro" id="IPR041380">
    <property type="entry name" value="Acetyltransf_17"/>
</dbReference>
<keyword evidence="2" id="KW-0808">Transferase</keyword>
<dbReference type="Pfam" id="PF17668">
    <property type="entry name" value="Acetyltransf_17"/>
    <property type="match status" value="1"/>
</dbReference>
<dbReference type="Proteomes" id="UP000249134">
    <property type="component" value="Chromosome 1"/>
</dbReference>
<keyword evidence="3" id="KW-1185">Reference proteome</keyword>
<gene>
    <name evidence="2" type="primary">eis</name>
    <name evidence="2" type="ORF">NCTC4824_01073</name>
</gene>
<dbReference type="InterPro" id="IPR016181">
    <property type="entry name" value="Acyl_CoA_acyltransferase"/>
</dbReference>
<dbReference type="Pfam" id="PF13527">
    <property type="entry name" value="Acetyltransf_9"/>
    <property type="match status" value="1"/>
</dbReference>
<dbReference type="InterPro" id="IPR000182">
    <property type="entry name" value="GNAT_dom"/>
</dbReference>
<dbReference type="InterPro" id="IPR051554">
    <property type="entry name" value="Acetyltransferase_Eis"/>
</dbReference>
<dbReference type="Gene3D" id="3.40.630.30">
    <property type="match status" value="2"/>
</dbReference>
<dbReference type="Pfam" id="PF13530">
    <property type="entry name" value="SCP2_2"/>
    <property type="match status" value="1"/>
</dbReference>
<dbReference type="InterPro" id="IPR036527">
    <property type="entry name" value="SCP2_sterol-bd_dom_sf"/>
</dbReference>
<dbReference type="PROSITE" id="PS51186">
    <property type="entry name" value="GNAT"/>
    <property type="match status" value="1"/>
</dbReference>
<dbReference type="Gene3D" id="3.30.1050.10">
    <property type="entry name" value="SCP2 sterol-binding domain"/>
    <property type="match status" value="1"/>
</dbReference>
<name>A0A2X4VRW6_LEDLE</name>
<sequence length="391" mass="45479">MKELKRLGEADYKEAVALSQFAFQYRLSEEEQEKKIEEFRKQTVFGHKIEGKLAAKLHIFPFTCYINGKTFDVGGICSVATWPEYRRQGSIRALMQQALQHMREVGQTVSYLHPFSVAFYRKFGWELAFTNRYYTIPINHLNRDWAGNGFIRRIEADIPLLHAIYTDYAKIYNGMLGRDDNWWERRVLKDPSQIAVAYNEAGEPGGYIIYDVKDQIMTVKEMVSNSSNEWKLLYQFIANHDSMAEKVTITVPENDPLPFLLDEPRFEQKNVPYCMARIVDALAFLKKYPYQMKEATKSESIIFRVEDEFLPENEGIYELKAENGIMNVCKLAEMQEDRGIRCSIQSLTAMLLGYKRPLSLYELGLLSGDIAEIEQFEKLIPGKQTYLIDFF</sequence>
<dbReference type="PANTHER" id="PTHR37817:SF1">
    <property type="entry name" value="N-ACETYLTRANSFERASE EIS"/>
    <property type="match status" value="1"/>
</dbReference>
<dbReference type="KEGG" id="blen:NCTC4824_01073"/>
<dbReference type="InterPro" id="IPR025559">
    <property type="entry name" value="Eis_dom"/>
</dbReference>
<evidence type="ECO:0000259" key="1">
    <source>
        <dbReference type="PROSITE" id="PS51186"/>
    </source>
</evidence>
<protein>
    <submittedName>
        <fullName evidence="2">GCN5-like N-acetyltransferase</fullName>
    </submittedName>
</protein>
<dbReference type="GO" id="GO:0030649">
    <property type="term" value="P:aminoglycoside antibiotic catabolic process"/>
    <property type="evidence" value="ECO:0007669"/>
    <property type="project" value="TreeGrafter"/>
</dbReference>
<organism evidence="2 3">
    <name type="scientific">Lederbergia lenta</name>
    <name type="common">Bacillus lentus</name>
    <dbReference type="NCBI Taxonomy" id="1467"/>
    <lineage>
        <taxon>Bacteria</taxon>
        <taxon>Bacillati</taxon>
        <taxon>Bacillota</taxon>
        <taxon>Bacilli</taxon>
        <taxon>Bacillales</taxon>
        <taxon>Bacillaceae</taxon>
        <taxon>Lederbergia</taxon>
    </lineage>
</organism>
<proteinExistence type="predicted"/>
<dbReference type="CDD" id="cd04301">
    <property type="entry name" value="NAT_SF"/>
    <property type="match status" value="1"/>
</dbReference>
<dbReference type="EMBL" id="LS483476">
    <property type="protein sequence ID" value="SQI53733.1"/>
    <property type="molecule type" value="Genomic_DNA"/>
</dbReference>
<dbReference type="GO" id="GO:0034069">
    <property type="term" value="F:aminoglycoside N-acetyltransferase activity"/>
    <property type="evidence" value="ECO:0007669"/>
    <property type="project" value="TreeGrafter"/>
</dbReference>
<dbReference type="SUPFAM" id="SSF55718">
    <property type="entry name" value="SCP-like"/>
    <property type="match status" value="1"/>
</dbReference>
<dbReference type="PANTHER" id="PTHR37817">
    <property type="entry name" value="N-ACETYLTRANSFERASE EIS"/>
    <property type="match status" value="1"/>
</dbReference>
<reference evidence="2 3" key="1">
    <citation type="submission" date="2018-06" db="EMBL/GenBank/DDBJ databases">
        <authorList>
            <consortium name="Pathogen Informatics"/>
            <person name="Doyle S."/>
        </authorList>
    </citation>
    <scope>NUCLEOTIDE SEQUENCE [LARGE SCALE GENOMIC DNA]</scope>
    <source>
        <strain evidence="2 3">NCTC4824</strain>
    </source>
</reference>
<dbReference type="AlphaFoldDB" id="A0A2X4VRW6"/>
<dbReference type="RefSeq" id="WP_066136100.1">
    <property type="nucleotide sequence ID" value="NZ_CBCSGM010000001.1"/>
</dbReference>
<feature type="domain" description="N-acetyltransferase" evidence="1">
    <location>
        <begin position="2"/>
        <end position="143"/>
    </location>
</feature>
<dbReference type="SUPFAM" id="SSF55729">
    <property type="entry name" value="Acyl-CoA N-acyltransferases (Nat)"/>
    <property type="match status" value="1"/>
</dbReference>
<evidence type="ECO:0000313" key="3">
    <source>
        <dbReference type="Proteomes" id="UP000249134"/>
    </source>
</evidence>